<sequence length="150" mass="17522">MQIRTTQKIEQSDYNLLLMADPNKELVDNYLKQSFVFRLVVKKQLVGIMVLTPNDPRQIELKNIAIDPNFQHQGYAQKLIQFGSRFAVQQGYKRMIVGTGTTSFVQLYLYQKMGFRFLAVKKDFFIKNYPKPIIENGLHLKDMVVLCRTL</sequence>
<dbReference type="Gene3D" id="3.40.630.30">
    <property type="match status" value="1"/>
</dbReference>
<dbReference type="Proteomes" id="UP000051568">
    <property type="component" value="Unassembled WGS sequence"/>
</dbReference>
<dbReference type="PROSITE" id="PS51186">
    <property type="entry name" value="GNAT"/>
    <property type="match status" value="1"/>
</dbReference>
<dbReference type="AlphaFoldDB" id="A0A0R2IRL3"/>
<dbReference type="Pfam" id="PF00583">
    <property type="entry name" value="Acetyltransf_1"/>
    <property type="match status" value="1"/>
</dbReference>
<organism evidence="2 3">
    <name type="scientific">Pediococcus cellicola</name>
    <dbReference type="NCBI Taxonomy" id="319652"/>
    <lineage>
        <taxon>Bacteria</taxon>
        <taxon>Bacillati</taxon>
        <taxon>Bacillota</taxon>
        <taxon>Bacilli</taxon>
        <taxon>Lactobacillales</taxon>
        <taxon>Lactobacillaceae</taxon>
        <taxon>Pediococcus</taxon>
    </lineage>
</organism>
<evidence type="ECO:0000313" key="3">
    <source>
        <dbReference type="Proteomes" id="UP000051568"/>
    </source>
</evidence>
<dbReference type="EMBL" id="JQBR01000001">
    <property type="protein sequence ID" value="KRN67707.1"/>
    <property type="molecule type" value="Genomic_DNA"/>
</dbReference>
<comment type="caution">
    <text evidence="2">The sequence shown here is derived from an EMBL/GenBank/DDBJ whole genome shotgun (WGS) entry which is preliminary data.</text>
</comment>
<dbReference type="OrthoDB" id="162775at2"/>
<name>A0A0R2IRL3_9LACO</name>
<dbReference type="SUPFAM" id="SSF55729">
    <property type="entry name" value="Acyl-CoA N-acyltransferases (Nat)"/>
    <property type="match status" value="1"/>
</dbReference>
<dbReference type="RefSeq" id="WP_057748316.1">
    <property type="nucleotide sequence ID" value="NZ_BJVH01000001.1"/>
</dbReference>
<dbReference type="InterPro" id="IPR000182">
    <property type="entry name" value="GNAT_dom"/>
</dbReference>
<keyword evidence="3" id="KW-1185">Reference proteome</keyword>
<dbReference type="GO" id="GO:0016747">
    <property type="term" value="F:acyltransferase activity, transferring groups other than amino-acyl groups"/>
    <property type="evidence" value="ECO:0007669"/>
    <property type="project" value="InterPro"/>
</dbReference>
<dbReference type="CDD" id="cd04301">
    <property type="entry name" value="NAT_SF"/>
    <property type="match status" value="1"/>
</dbReference>
<feature type="domain" description="N-acetyltransferase" evidence="1">
    <location>
        <begin position="1"/>
        <end position="150"/>
    </location>
</feature>
<reference evidence="2 3" key="1">
    <citation type="journal article" date="2015" name="Genome Announc.">
        <title>Expanding the biotechnology potential of lactobacilli through comparative genomics of 213 strains and associated genera.</title>
        <authorList>
            <person name="Sun Z."/>
            <person name="Harris H.M."/>
            <person name="McCann A."/>
            <person name="Guo C."/>
            <person name="Argimon S."/>
            <person name="Zhang W."/>
            <person name="Yang X."/>
            <person name="Jeffery I.B."/>
            <person name="Cooney J.C."/>
            <person name="Kagawa T.F."/>
            <person name="Liu W."/>
            <person name="Song Y."/>
            <person name="Salvetti E."/>
            <person name="Wrobel A."/>
            <person name="Rasinkangas P."/>
            <person name="Parkhill J."/>
            <person name="Rea M.C."/>
            <person name="O'Sullivan O."/>
            <person name="Ritari J."/>
            <person name="Douillard F.P."/>
            <person name="Paul Ross R."/>
            <person name="Yang R."/>
            <person name="Briner A.E."/>
            <person name="Felis G.E."/>
            <person name="de Vos W.M."/>
            <person name="Barrangou R."/>
            <person name="Klaenhammer T.R."/>
            <person name="Caufield P.W."/>
            <person name="Cui Y."/>
            <person name="Zhang H."/>
            <person name="O'Toole P.W."/>
        </authorList>
    </citation>
    <scope>NUCLEOTIDE SEQUENCE [LARGE SCALE GENOMIC DNA]</scope>
    <source>
        <strain evidence="2 3">DSM 17757</strain>
    </source>
</reference>
<dbReference type="PATRIC" id="fig|319652.3.peg.252"/>
<proteinExistence type="predicted"/>
<dbReference type="STRING" id="319652.IV80_GL000250"/>
<dbReference type="InterPro" id="IPR016181">
    <property type="entry name" value="Acyl_CoA_acyltransferase"/>
</dbReference>
<protein>
    <recommendedName>
        <fullName evidence="1">N-acetyltransferase domain-containing protein</fullName>
    </recommendedName>
</protein>
<evidence type="ECO:0000259" key="1">
    <source>
        <dbReference type="PROSITE" id="PS51186"/>
    </source>
</evidence>
<accession>A0A0R2IRL3</accession>
<evidence type="ECO:0000313" key="2">
    <source>
        <dbReference type="EMBL" id="KRN67707.1"/>
    </source>
</evidence>
<gene>
    <name evidence="2" type="ORF">IV80_GL000250</name>
</gene>